<evidence type="ECO:0000313" key="3">
    <source>
        <dbReference type="Proteomes" id="UP000283269"/>
    </source>
</evidence>
<protein>
    <submittedName>
        <fullName evidence="2">Uncharacterized protein</fullName>
    </submittedName>
</protein>
<reference evidence="2 3" key="1">
    <citation type="journal article" date="2018" name="Evol. Lett.">
        <title>Horizontal gene cluster transfer increased hallucinogenic mushroom diversity.</title>
        <authorList>
            <person name="Reynolds H.T."/>
            <person name="Vijayakumar V."/>
            <person name="Gluck-Thaler E."/>
            <person name="Korotkin H.B."/>
            <person name="Matheny P.B."/>
            <person name="Slot J.C."/>
        </authorList>
    </citation>
    <scope>NUCLEOTIDE SEQUENCE [LARGE SCALE GENOMIC DNA]</scope>
    <source>
        <strain evidence="2 3">2631</strain>
    </source>
</reference>
<dbReference type="AlphaFoldDB" id="A0A409XVR5"/>
<name>A0A409XVR5_PSICY</name>
<keyword evidence="3" id="KW-1185">Reference proteome</keyword>
<feature type="region of interest" description="Disordered" evidence="1">
    <location>
        <begin position="62"/>
        <end position="86"/>
    </location>
</feature>
<feature type="compositionally biased region" description="Polar residues" evidence="1">
    <location>
        <begin position="127"/>
        <end position="139"/>
    </location>
</feature>
<evidence type="ECO:0000256" key="1">
    <source>
        <dbReference type="SAM" id="MobiDB-lite"/>
    </source>
</evidence>
<gene>
    <name evidence="2" type="ORF">CVT25_007476</name>
</gene>
<dbReference type="InParanoid" id="A0A409XVR5"/>
<dbReference type="EMBL" id="NHYD01000229">
    <property type="protein sequence ID" value="PPQ94839.1"/>
    <property type="molecule type" value="Genomic_DNA"/>
</dbReference>
<sequence length="331" mass="36933">MYPLNLVLETLNHKKRQRYSQALHYCTLLEGATFYVLMGECIASYVNVQGYQENNITLSFMQPPSNSNPESAHPGPLKRKKAKSKRTVNKLKHIPGGFFENDFARLKLGPPEQHSPFRSTPLVPTDTEASYPQLSNNRARSSKVVKSLNQPTICTRMHIPDADYFQTTLHPSGPYSTEPMSDMAALYSYILPAQDEQVARYSTNIASINPMSASTGYVQAVQGVDFESVPNGGSNADFGTEVDYRNAKIDNHEDLQFYQAMRGDLQIFSYQQEGSVSTESELSNTPQLSNYQIHFGSDFHSSPVSDYSFANSASWSLTSPTEDTAYYGEGH</sequence>
<proteinExistence type="predicted"/>
<feature type="compositionally biased region" description="Basic residues" evidence="1">
    <location>
        <begin position="76"/>
        <end position="86"/>
    </location>
</feature>
<accession>A0A409XVR5</accession>
<evidence type="ECO:0000313" key="2">
    <source>
        <dbReference type="EMBL" id="PPQ94839.1"/>
    </source>
</evidence>
<feature type="region of interest" description="Disordered" evidence="1">
    <location>
        <begin position="111"/>
        <end position="143"/>
    </location>
</feature>
<comment type="caution">
    <text evidence="2">The sequence shown here is derived from an EMBL/GenBank/DDBJ whole genome shotgun (WGS) entry which is preliminary data.</text>
</comment>
<organism evidence="2 3">
    <name type="scientific">Psilocybe cyanescens</name>
    <dbReference type="NCBI Taxonomy" id="93625"/>
    <lineage>
        <taxon>Eukaryota</taxon>
        <taxon>Fungi</taxon>
        <taxon>Dikarya</taxon>
        <taxon>Basidiomycota</taxon>
        <taxon>Agaricomycotina</taxon>
        <taxon>Agaricomycetes</taxon>
        <taxon>Agaricomycetidae</taxon>
        <taxon>Agaricales</taxon>
        <taxon>Agaricineae</taxon>
        <taxon>Strophariaceae</taxon>
        <taxon>Psilocybe</taxon>
    </lineage>
</organism>
<dbReference type="Proteomes" id="UP000283269">
    <property type="component" value="Unassembled WGS sequence"/>
</dbReference>